<dbReference type="OrthoDB" id="2995895at2759"/>
<dbReference type="EMBL" id="ML210289">
    <property type="protein sequence ID" value="TFK20734.1"/>
    <property type="molecule type" value="Genomic_DNA"/>
</dbReference>
<dbReference type="Gene3D" id="3.80.10.10">
    <property type="entry name" value="Ribonuclease Inhibitor"/>
    <property type="match status" value="1"/>
</dbReference>
<dbReference type="SUPFAM" id="SSF52047">
    <property type="entry name" value="RNI-like"/>
    <property type="match status" value="1"/>
</dbReference>
<keyword evidence="2" id="KW-1185">Reference proteome</keyword>
<protein>
    <submittedName>
        <fullName evidence="1">Uncharacterized protein</fullName>
    </submittedName>
</protein>
<name>A0A5C3KKL2_COPMA</name>
<organism evidence="1 2">
    <name type="scientific">Coprinopsis marcescibilis</name>
    <name type="common">Agaric fungus</name>
    <name type="synonym">Psathyrella marcescibilis</name>
    <dbReference type="NCBI Taxonomy" id="230819"/>
    <lineage>
        <taxon>Eukaryota</taxon>
        <taxon>Fungi</taxon>
        <taxon>Dikarya</taxon>
        <taxon>Basidiomycota</taxon>
        <taxon>Agaricomycotina</taxon>
        <taxon>Agaricomycetes</taxon>
        <taxon>Agaricomycetidae</taxon>
        <taxon>Agaricales</taxon>
        <taxon>Agaricineae</taxon>
        <taxon>Psathyrellaceae</taxon>
        <taxon>Coprinopsis</taxon>
    </lineage>
</organism>
<dbReference type="Proteomes" id="UP000307440">
    <property type="component" value="Unassembled WGS sequence"/>
</dbReference>
<dbReference type="InterPro" id="IPR032675">
    <property type="entry name" value="LRR_dom_sf"/>
</dbReference>
<sequence>MTEHRLIVDFPPELLPLVAAHLPLGRTPATLLSLALVDRQTSEMVLPVLWATLILRNIPDTVNALQRILDDPDRGLFVRSIHIDTPFSSDNRVQDWFESSPAIIEGRLRKLIQTGLLPALHTLEIREQRYRRHFGSYDAPFWNDLRTFCPRIQTMALTNVSSHSKRKGVPWLIDAGVLNLKNIRSLTVQRCGRMSLVFPELMRYVGSIASTLHTFIFDPDISAWPIKPCSATLDLLFDLHLPVLERITLLGFLIHDPRRMLPFWSRHTNLEFIHVFPASNLMRFLSPDAQTLPNFLPKLKHLRARFEDVRLLSSKLHQLSSLWVLNSFNCQVAYLIREVIPAGLPNLKSLSVHRRVHLPNSLRSFAPLSSEGLYWHEKADGIFSSTYPSSPLESEGDQSRPRQAFIDSFVGSVLRGAPNLVEFRIALSHGPIKLDGYTQIPGLEDVMAFQSLQRFFFFQEPSHRVGLSKEALVSSAHTLAREKFNSNFGVDFGDCDAHTEAGPNTTLRGYVKVHFEENTCRKWIKAGRMMEIGQEDQIKEPLIC</sequence>
<evidence type="ECO:0000313" key="1">
    <source>
        <dbReference type="EMBL" id="TFK20734.1"/>
    </source>
</evidence>
<gene>
    <name evidence="1" type="ORF">FA15DRAFT_673200</name>
</gene>
<accession>A0A5C3KKL2</accession>
<reference evidence="1 2" key="1">
    <citation type="journal article" date="2019" name="Nat. Ecol. Evol.">
        <title>Megaphylogeny resolves global patterns of mushroom evolution.</title>
        <authorList>
            <person name="Varga T."/>
            <person name="Krizsan K."/>
            <person name="Foldi C."/>
            <person name="Dima B."/>
            <person name="Sanchez-Garcia M."/>
            <person name="Sanchez-Ramirez S."/>
            <person name="Szollosi G.J."/>
            <person name="Szarkandi J.G."/>
            <person name="Papp V."/>
            <person name="Albert L."/>
            <person name="Andreopoulos W."/>
            <person name="Angelini C."/>
            <person name="Antonin V."/>
            <person name="Barry K.W."/>
            <person name="Bougher N.L."/>
            <person name="Buchanan P."/>
            <person name="Buyck B."/>
            <person name="Bense V."/>
            <person name="Catcheside P."/>
            <person name="Chovatia M."/>
            <person name="Cooper J."/>
            <person name="Damon W."/>
            <person name="Desjardin D."/>
            <person name="Finy P."/>
            <person name="Geml J."/>
            <person name="Haridas S."/>
            <person name="Hughes K."/>
            <person name="Justo A."/>
            <person name="Karasinski D."/>
            <person name="Kautmanova I."/>
            <person name="Kiss B."/>
            <person name="Kocsube S."/>
            <person name="Kotiranta H."/>
            <person name="LaButti K.M."/>
            <person name="Lechner B.E."/>
            <person name="Liimatainen K."/>
            <person name="Lipzen A."/>
            <person name="Lukacs Z."/>
            <person name="Mihaltcheva S."/>
            <person name="Morgado L.N."/>
            <person name="Niskanen T."/>
            <person name="Noordeloos M.E."/>
            <person name="Ohm R.A."/>
            <person name="Ortiz-Santana B."/>
            <person name="Ovrebo C."/>
            <person name="Racz N."/>
            <person name="Riley R."/>
            <person name="Savchenko A."/>
            <person name="Shiryaev A."/>
            <person name="Soop K."/>
            <person name="Spirin V."/>
            <person name="Szebenyi C."/>
            <person name="Tomsovsky M."/>
            <person name="Tulloss R.E."/>
            <person name="Uehling J."/>
            <person name="Grigoriev I.V."/>
            <person name="Vagvolgyi C."/>
            <person name="Papp T."/>
            <person name="Martin F.M."/>
            <person name="Miettinen O."/>
            <person name="Hibbett D.S."/>
            <person name="Nagy L.G."/>
        </authorList>
    </citation>
    <scope>NUCLEOTIDE SEQUENCE [LARGE SCALE GENOMIC DNA]</scope>
    <source>
        <strain evidence="1 2">CBS 121175</strain>
    </source>
</reference>
<dbReference type="AlphaFoldDB" id="A0A5C3KKL2"/>
<proteinExistence type="predicted"/>
<evidence type="ECO:0000313" key="2">
    <source>
        <dbReference type="Proteomes" id="UP000307440"/>
    </source>
</evidence>